<dbReference type="GO" id="GO:0004497">
    <property type="term" value="F:monooxygenase activity"/>
    <property type="evidence" value="ECO:0007669"/>
    <property type="project" value="UniProtKB-KW"/>
</dbReference>
<protein>
    <submittedName>
        <fullName evidence="11">Choline monooxygenase</fullName>
    </submittedName>
</protein>
<dbReference type="Gene3D" id="3.90.380.10">
    <property type="entry name" value="Naphthalene 1,2-dioxygenase Alpha Subunit, Chain A, domain 1"/>
    <property type="match status" value="2"/>
</dbReference>
<dbReference type="InterPro" id="IPR036922">
    <property type="entry name" value="Rieske_2Fe-2S_sf"/>
</dbReference>
<accession>A0A450W8Z4</accession>
<keyword evidence="11" id="KW-0503">Monooxygenase</keyword>
<dbReference type="EMBL" id="CAADFA010000251">
    <property type="protein sequence ID" value="VFJ59643.1"/>
    <property type="molecule type" value="Genomic_DNA"/>
</dbReference>
<keyword evidence="7" id="KW-0520">NAD</keyword>
<evidence type="ECO:0000256" key="2">
    <source>
        <dbReference type="ARBA" id="ARBA00022714"/>
    </source>
</evidence>
<dbReference type="PANTHER" id="PTHR43756">
    <property type="entry name" value="CHOLINE MONOOXYGENASE, CHLOROPLASTIC"/>
    <property type="match status" value="1"/>
</dbReference>
<keyword evidence="5" id="KW-0408">Iron</keyword>
<sequence>MKIKKTPEPYWYLSDDSFNRDIEYLRNNWIMLTHESMIPRLGDTFAIDICNVPAFIRRDSDGVIKGYINSCPHRGGPLFWNGVENKKTILCKYHAWSFKNSGELKGISTFGCDVSCLDKNKTSLKEIAVKIADGFVFVNLCLNRDCASAPAPDYDFLSQKLFDKSKDVYYYGDMSFSVRANWKLYVETWLEDYHFGYLHPSLAKEISVKQCKVTSTPSCVLCESVSASPEGVFDGVWGLIYPCTGLEYYKDGFGVELIFPVNKNETLVKYLFFFQIGIMQEQIDRTIKISEDLIHEDIAACEHIQKTLGSGVFTTGFLSPVHEDGLSGFHEKYR</sequence>
<dbReference type="PROSITE" id="PS00570">
    <property type="entry name" value="RING_HYDROXYL_ALPHA"/>
    <property type="match status" value="1"/>
</dbReference>
<dbReference type="Pfam" id="PF00355">
    <property type="entry name" value="Rieske"/>
    <property type="match status" value="1"/>
</dbReference>
<evidence type="ECO:0000256" key="3">
    <source>
        <dbReference type="ARBA" id="ARBA00022723"/>
    </source>
</evidence>
<evidence type="ECO:0000313" key="10">
    <source>
        <dbReference type="EMBL" id="VFJ61299.1"/>
    </source>
</evidence>
<proteinExistence type="predicted"/>
<dbReference type="Gene3D" id="2.102.10.10">
    <property type="entry name" value="Rieske [2Fe-2S] iron-sulphur domain"/>
    <property type="match status" value="1"/>
</dbReference>
<keyword evidence="2" id="KW-0001">2Fe-2S</keyword>
<evidence type="ECO:0000256" key="6">
    <source>
        <dbReference type="ARBA" id="ARBA00023014"/>
    </source>
</evidence>
<organism evidence="11">
    <name type="scientific">Candidatus Kentrum sp. FM</name>
    <dbReference type="NCBI Taxonomy" id="2126340"/>
    <lineage>
        <taxon>Bacteria</taxon>
        <taxon>Pseudomonadati</taxon>
        <taxon>Pseudomonadota</taxon>
        <taxon>Gammaproteobacteria</taxon>
        <taxon>Candidatus Kentrum</taxon>
    </lineage>
</organism>
<dbReference type="AlphaFoldDB" id="A0A450W8Z4"/>
<dbReference type="PRINTS" id="PR00090">
    <property type="entry name" value="RNGDIOXGNASE"/>
</dbReference>
<feature type="domain" description="Rieske" evidence="8">
    <location>
        <begin position="29"/>
        <end position="138"/>
    </location>
</feature>
<dbReference type="GO" id="GO:0051537">
    <property type="term" value="F:2 iron, 2 sulfur cluster binding"/>
    <property type="evidence" value="ECO:0007669"/>
    <property type="project" value="UniProtKB-KW"/>
</dbReference>
<evidence type="ECO:0000259" key="8">
    <source>
        <dbReference type="PROSITE" id="PS51296"/>
    </source>
</evidence>
<dbReference type="PROSITE" id="PS51296">
    <property type="entry name" value="RIESKE"/>
    <property type="match status" value="1"/>
</dbReference>
<dbReference type="SUPFAM" id="SSF55961">
    <property type="entry name" value="Bet v1-like"/>
    <property type="match status" value="1"/>
</dbReference>
<evidence type="ECO:0000313" key="9">
    <source>
        <dbReference type="EMBL" id="VFJ59643.1"/>
    </source>
</evidence>
<comment type="cofactor">
    <cofactor evidence="1">
        <name>Fe cation</name>
        <dbReference type="ChEBI" id="CHEBI:24875"/>
    </cofactor>
</comment>
<keyword evidence="4" id="KW-0560">Oxidoreductase</keyword>
<evidence type="ECO:0000256" key="7">
    <source>
        <dbReference type="ARBA" id="ARBA00023027"/>
    </source>
</evidence>
<dbReference type="GO" id="GO:0005506">
    <property type="term" value="F:iron ion binding"/>
    <property type="evidence" value="ECO:0007669"/>
    <property type="project" value="InterPro"/>
</dbReference>
<dbReference type="InterPro" id="IPR015881">
    <property type="entry name" value="ARHD_Rieske_2Fe_2S"/>
</dbReference>
<gene>
    <name evidence="10" type="ORF">BECKFM1743A_GA0114220_102812</name>
    <name evidence="11" type="ORF">BECKFM1743B_GA0114221_102832</name>
    <name evidence="9" type="ORF">BECKFM1743C_GA0114222_102512</name>
</gene>
<evidence type="ECO:0000256" key="4">
    <source>
        <dbReference type="ARBA" id="ARBA00023002"/>
    </source>
</evidence>
<dbReference type="PANTHER" id="PTHR43756:SF5">
    <property type="entry name" value="CHOLINE MONOOXYGENASE, CHLOROPLASTIC"/>
    <property type="match status" value="1"/>
</dbReference>
<evidence type="ECO:0000313" key="11">
    <source>
        <dbReference type="EMBL" id="VFK13513.1"/>
    </source>
</evidence>
<dbReference type="InterPro" id="IPR015879">
    <property type="entry name" value="Ring_hydroxy_dOase_asu_C_dom"/>
</dbReference>
<evidence type="ECO:0000256" key="1">
    <source>
        <dbReference type="ARBA" id="ARBA00001962"/>
    </source>
</evidence>
<dbReference type="EMBL" id="CAADFL010000283">
    <property type="protein sequence ID" value="VFK13513.1"/>
    <property type="molecule type" value="Genomic_DNA"/>
</dbReference>
<dbReference type="CDD" id="cd03469">
    <property type="entry name" value="Rieske_RO_Alpha_N"/>
    <property type="match status" value="1"/>
</dbReference>
<dbReference type="SUPFAM" id="SSF50022">
    <property type="entry name" value="ISP domain"/>
    <property type="match status" value="1"/>
</dbReference>
<dbReference type="InterPro" id="IPR001663">
    <property type="entry name" value="Rng_hydr_dOase-A"/>
</dbReference>
<dbReference type="Pfam" id="PF00848">
    <property type="entry name" value="Ring_hydroxyl_A"/>
    <property type="match status" value="2"/>
</dbReference>
<dbReference type="InterPro" id="IPR017941">
    <property type="entry name" value="Rieske_2Fe-2S"/>
</dbReference>
<evidence type="ECO:0000256" key="5">
    <source>
        <dbReference type="ARBA" id="ARBA00023004"/>
    </source>
</evidence>
<dbReference type="EMBL" id="CAADEZ010000281">
    <property type="protein sequence ID" value="VFJ61299.1"/>
    <property type="molecule type" value="Genomic_DNA"/>
</dbReference>
<reference evidence="11" key="1">
    <citation type="submission" date="2019-02" db="EMBL/GenBank/DDBJ databases">
        <authorList>
            <person name="Gruber-Vodicka R. H."/>
            <person name="Seah K. B. B."/>
        </authorList>
    </citation>
    <scope>NUCLEOTIDE SEQUENCE</scope>
    <source>
        <strain evidence="10">BECK_BZ163</strain>
        <strain evidence="11">BECK_BZ164</strain>
        <strain evidence="9">BECK_BZ165</strain>
    </source>
</reference>
<name>A0A450W8Z4_9GAMM</name>
<keyword evidence="3" id="KW-0479">Metal-binding</keyword>
<keyword evidence="6" id="KW-0411">Iron-sulfur</keyword>